<evidence type="ECO:0000256" key="5">
    <source>
        <dbReference type="SAM" id="Phobius"/>
    </source>
</evidence>
<keyword evidence="10" id="KW-1185">Reference proteome</keyword>
<dbReference type="SUPFAM" id="SSF49401">
    <property type="entry name" value="Bacterial adhesins"/>
    <property type="match status" value="4"/>
</dbReference>
<evidence type="ECO:0000259" key="8">
    <source>
        <dbReference type="Pfam" id="PF17802"/>
    </source>
</evidence>
<dbReference type="EMBL" id="JARSFG010000001">
    <property type="protein sequence ID" value="MEC1176910.1"/>
    <property type="molecule type" value="Genomic_DNA"/>
</dbReference>
<evidence type="ECO:0000256" key="3">
    <source>
        <dbReference type="ARBA" id="ARBA00022729"/>
    </source>
</evidence>
<dbReference type="InterPro" id="IPR008966">
    <property type="entry name" value="Adhesion_dom_sf"/>
</dbReference>
<dbReference type="GO" id="GO:0005518">
    <property type="term" value="F:collagen binding"/>
    <property type="evidence" value="ECO:0007669"/>
    <property type="project" value="InterPro"/>
</dbReference>
<keyword evidence="5" id="KW-1133">Transmembrane helix</keyword>
<feature type="signal peptide" evidence="6">
    <location>
        <begin position="1"/>
        <end position="27"/>
    </location>
</feature>
<feature type="compositionally biased region" description="Pro residues" evidence="4">
    <location>
        <begin position="1733"/>
        <end position="1754"/>
    </location>
</feature>
<sequence length="1927" mass="209255">MRKKINIAMLTMLLVFQTVIGPLSVFADEVIIPEQTPPVTEESNDTGAGEGASTTGDTATVEPEEDEEKPQAAPLNFGPFNVCDTIPSTLADFKLEINNVGVDASYDQVLDQGQTGRATFEFSVDTQTCNDVGAQFQFELPNSILELTNNTFGQEVTQGGIRFSYEYDANTRLVTVTLLEVIDPIEGISSAAKVEFFFESYFDFHGADDELTHDVEIPQSSSTSITVPITFLPNFSGNPVTKSATSNVLIDSITGERTIQWEAWINEDGKDLDDAKLVDTMTGGHELDGDITVTAYQMGLNGRTTTVVPGVSDIYSDFDSIVLNGRYAYKLEYTTKVNLDIEDQVGTKAFSNQIALNAKNGIEIAKSGNPSRSTTYGEPLAKSKGSANNYESNWVIDYNFNRATIPQAQAWVEDRLPTNNGVRHLIDKASITVYEVNVSETGAFVSLGNLVHEGIDYTLVNPSTGQVEEGFRINFNSGINKAYRIVYKADYEKDFYTEGNRTLTNTVVSGTSTSKTETHNLSQQILTKTHTVDFDKQVITWTISVTADNEAISDLTLSDVFNYDGADGEHTLVEWDTTSGVVETSSTNAIIISNQMTDASVLLTPDNKTGFTITDGNIAKGQTATIQYKTKYTTLGSSVNPNGYGNQVTAEWETDEEYELTRGTKYVPNTADPAIKNGNKTGSYNYDTQRFDWKVVVNTNKANINGAVLIDTIGEGHELVGGIRVYEYILENANDDDDGEFGAELTSGYTINPSNPEGLTDTEFTITFDGAYTAPYKTYVILYQTQDIDNIIGIDGASGTNPTYDNTATFIIQGDVPKVLGEPEIPVKDGNHLLTKNIHQSDTISRPYIEWTLDINKSLSNLGETKVKDIPVGNIIVIKDSVKLRPYTVNAGTGITNEVTPSYNNSAWQDVNAVTGANIEYLSDGGFELTFDDLNKQGYQVIYRTLVIGQAGDTVSNNATIEFAGADNLADNQGTGDDKSRILAYSLSDANFSTTKGDLSFTKVAVDPLTGVKTPLEGVEFALVKTVASTDYRIATAVSDANGYFEFKNVNYATYFVEEIDTPNGYRSASRFSIVLNADNDTSLSVNESLKYNYEVKNIELVDLSSACPNFTITIKDVNGQPTPNKEIKLLDKNGTEVYSGITDSTGKIVVKYLGAPGPHSVVEAGEYTVVDENDAPIDTNNPTITVKYGDDCEVEVQATNGCPSVTITINDDNNNPRPNVTVTLKDSNNDTVATETTGTDGKFTLPSTTPAGTYKVYEGNQYLGTVTIDYTTSCEAELTVARACETFTLTINDVDGKPRENLDIEIVDKDDSNTRFTGTTNADGELVFDNLPPTGLPPAEYVVYEVGVTDPLDEFTVDTNCEHTVQPIPACPAFTLTIENEDGPLKVGTKVVIENKDTNVQFEATVVTDGKITFVTNQNGERYTIEPGNYTVISYEIKPGQSVPFGEDFTVTYTTNCEDEVKKPRLVCTQFEITVISPDGTTPKANTKVIIEDENGIETEYTTDEDGKITLPTTQQPGKVVVYEVNPDNSKGERIDEVTVTYTDDCTGIVIKNACPEFTLTINNKDNVPVGENVKVTIKDKAGAMVATGVTDVNGQIKFVDKAKLEQGKEYDVYNESGVLLGSITVSYIDEVCEAEVQVPENACPLFTLTIQDINGNARTNVAFVVKDNAGNTVVSGTTDADGKATIPYTVEPGNYVVVVGTEASLVITVQDCAALAKPTPAPPGGGGGGTPPEPGPSEPTTPPTEEPTTPPEETPEEPSVPEEPTTPPTPEEPVTPEKPTTPPGAEEVIKKIPEIPGIVPVLPTPGSENPVRYEVPNIPQIVEELKQNPEKLQQTIQDLETFIKQYEALSPEEQVYVDELVNMNLVRSLLHELREAANVLAAANNNQNKLPQTNDANQTTVIFVGIVLLALGFALLRRRFTTTEK</sequence>
<gene>
    <name evidence="9" type="ORF">P9B03_00210</name>
</gene>
<feature type="chain" id="PRO_5043690269" evidence="6">
    <location>
        <begin position="28"/>
        <end position="1927"/>
    </location>
</feature>
<dbReference type="SUPFAM" id="SSF49478">
    <property type="entry name" value="Cna protein B-type domain"/>
    <property type="match status" value="1"/>
</dbReference>
<comment type="caution">
    <text evidence="9">The sequence shown here is derived from an EMBL/GenBank/DDBJ whole genome shotgun (WGS) entry which is preliminary data.</text>
</comment>
<evidence type="ECO:0000313" key="10">
    <source>
        <dbReference type="Proteomes" id="UP001344888"/>
    </source>
</evidence>
<dbReference type="Pfam" id="PF05737">
    <property type="entry name" value="Collagen_bind"/>
    <property type="match status" value="3"/>
</dbReference>
<organism evidence="9 10">
    <name type="scientific">Metasolibacillus meyeri</name>
    <dbReference type="NCBI Taxonomy" id="1071052"/>
    <lineage>
        <taxon>Bacteria</taxon>
        <taxon>Bacillati</taxon>
        <taxon>Bacillota</taxon>
        <taxon>Bacilli</taxon>
        <taxon>Bacillales</taxon>
        <taxon>Caryophanaceae</taxon>
        <taxon>Metasolibacillus</taxon>
    </lineage>
</organism>
<feature type="region of interest" description="Disordered" evidence="4">
    <location>
        <begin position="367"/>
        <end position="386"/>
    </location>
</feature>
<dbReference type="InterPro" id="IPR041033">
    <property type="entry name" value="SpaA_PFL_dom_1"/>
</dbReference>
<proteinExistence type="inferred from homology"/>
<feature type="domain" description="Collagen binding" evidence="7">
    <location>
        <begin position="846"/>
        <end position="961"/>
    </location>
</feature>
<dbReference type="Gene3D" id="2.60.40.740">
    <property type="match status" value="4"/>
</dbReference>
<dbReference type="PANTHER" id="PTHR36108:SF13">
    <property type="entry name" value="COLOSSIN-B-RELATED"/>
    <property type="match status" value="1"/>
</dbReference>
<keyword evidence="9" id="KW-0176">Collagen</keyword>
<evidence type="ECO:0000256" key="1">
    <source>
        <dbReference type="ARBA" id="ARBA00007257"/>
    </source>
</evidence>
<dbReference type="NCBIfam" id="TIGR01167">
    <property type="entry name" value="LPXTG_anchor"/>
    <property type="match status" value="1"/>
</dbReference>
<evidence type="ECO:0000259" key="7">
    <source>
        <dbReference type="Pfam" id="PF05737"/>
    </source>
</evidence>
<feature type="region of interest" description="Disordered" evidence="4">
    <location>
        <begin position="35"/>
        <end position="76"/>
    </location>
</feature>
<feature type="compositionally biased region" description="Pro residues" evidence="4">
    <location>
        <begin position="1766"/>
        <end position="1775"/>
    </location>
</feature>
<dbReference type="RefSeq" id="WP_326121090.1">
    <property type="nucleotide sequence ID" value="NZ_JARSFG010000001.1"/>
</dbReference>
<keyword evidence="5" id="KW-0472">Membrane</keyword>
<name>A0AAW9NHJ9_9BACL</name>
<reference evidence="9 10" key="1">
    <citation type="submission" date="2023-03" db="EMBL/GenBank/DDBJ databases">
        <title>Bacillus Genome Sequencing.</title>
        <authorList>
            <person name="Dunlap C."/>
        </authorList>
    </citation>
    <scope>NUCLEOTIDE SEQUENCE [LARGE SCALE GENOMIC DNA]</scope>
    <source>
        <strain evidence="9 10">B-59205</strain>
    </source>
</reference>
<keyword evidence="5" id="KW-0812">Transmembrane</keyword>
<keyword evidence="2" id="KW-0964">Secreted</keyword>
<dbReference type="Gene3D" id="2.60.40.10">
    <property type="entry name" value="Immunoglobulins"/>
    <property type="match status" value="2"/>
</dbReference>
<dbReference type="InterPro" id="IPR008456">
    <property type="entry name" value="Collagen-bd_dom"/>
</dbReference>
<dbReference type="Pfam" id="PF17802">
    <property type="entry name" value="SpaA"/>
    <property type="match status" value="1"/>
</dbReference>
<dbReference type="InterPro" id="IPR013783">
    <property type="entry name" value="Ig-like_fold"/>
</dbReference>
<dbReference type="Proteomes" id="UP001344888">
    <property type="component" value="Unassembled WGS sequence"/>
</dbReference>
<feature type="domain" description="Collagen binding" evidence="7">
    <location>
        <begin position="678"/>
        <end position="810"/>
    </location>
</feature>
<keyword evidence="3 6" id="KW-0732">Signal</keyword>
<feature type="transmembrane region" description="Helical" evidence="5">
    <location>
        <begin position="1898"/>
        <end position="1918"/>
    </location>
</feature>
<feature type="domain" description="SpaA-like prealbumin fold" evidence="8">
    <location>
        <begin position="1013"/>
        <end position="1087"/>
    </location>
</feature>
<dbReference type="SUPFAM" id="SSF117074">
    <property type="entry name" value="Hypothetical protein PA1324"/>
    <property type="match status" value="1"/>
</dbReference>
<protein>
    <submittedName>
        <fullName evidence="9">Collagen binding domain-containing protein</fullName>
    </submittedName>
</protein>
<feature type="region of interest" description="Disordered" evidence="4">
    <location>
        <begin position="1719"/>
        <end position="1787"/>
    </location>
</feature>
<evidence type="ECO:0000313" key="9">
    <source>
        <dbReference type="EMBL" id="MEC1176910.1"/>
    </source>
</evidence>
<comment type="similarity">
    <text evidence="1">Belongs to the serine-aspartate repeat-containing protein (SDr) family.</text>
</comment>
<evidence type="ECO:0000256" key="2">
    <source>
        <dbReference type="ARBA" id="ARBA00022525"/>
    </source>
</evidence>
<evidence type="ECO:0000256" key="4">
    <source>
        <dbReference type="SAM" id="MobiDB-lite"/>
    </source>
</evidence>
<dbReference type="PANTHER" id="PTHR36108">
    <property type="entry name" value="COLOSSIN-B-RELATED"/>
    <property type="match status" value="1"/>
</dbReference>
<accession>A0AAW9NHJ9</accession>
<evidence type="ECO:0000256" key="6">
    <source>
        <dbReference type="SAM" id="SignalP"/>
    </source>
</evidence>
<feature type="domain" description="Collagen binding" evidence="7">
    <location>
        <begin position="389"/>
        <end position="495"/>
    </location>
</feature>